<sequence length="440" mass="49544">MANSQSNLASSQRPSATNTQAGPNSPSCGTSESIGTDTQEVARLKRTIAELQDKNGRMQAEQEARDKPNRERVFVSLGRAFRRLVSLYDDPRVLVNEFDKRAEADELTDDEDEDHPAFRDVNSMNTGELHADRTYHGYKALHSHIPEAIKYLERADVSPSDINVMYKTIKDNGDKARADDTSTLKQSVVYWIQQVLPNAPRTALDRLLSHPRSKDVRGLQNDATAELLCPVDWDWGNEGVRNKVKDRSPEYQITSADFPRFFFSMKDHDPEDLEKTLFRGPLLLRAFKCIYTSPSSAMDFGLNSEDEDSDEDQVITVQPPCKRQRMLKQPTRSSVAEILNLKRVTGRSIAYVCVQVHFALSDLGQWSRDVAQFDYEAFYYGIVDYFERPPGPQAEARAKVLLQWWTEAIFGKARADPSTASAAGSVSRLAAQRLAKEAAS</sequence>
<dbReference type="Pfam" id="PF20414">
    <property type="entry name" value="DUF6698"/>
    <property type="match status" value="1"/>
</dbReference>
<dbReference type="GeneID" id="72008964"/>
<proteinExistence type="predicted"/>
<dbReference type="EMBL" id="JADCUA010000049">
    <property type="protein sequence ID" value="KAH9828719.1"/>
    <property type="molecule type" value="Genomic_DNA"/>
</dbReference>
<keyword evidence="3" id="KW-1185">Reference proteome</keyword>
<evidence type="ECO:0000256" key="1">
    <source>
        <dbReference type="SAM" id="MobiDB-lite"/>
    </source>
</evidence>
<feature type="region of interest" description="Disordered" evidence="1">
    <location>
        <begin position="1"/>
        <end position="40"/>
    </location>
</feature>
<evidence type="ECO:0000313" key="3">
    <source>
        <dbReference type="Proteomes" id="UP000814176"/>
    </source>
</evidence>
<accession>A0ABQ8JXS1</accession>
<dbReference type="Proteomes" id="UP000814176">
    <property type="component" value="Unassembled WGS sequence"/>
</dbReference>
<comment type="caution">
    <text evidence="2">The sequence shown here is derived from an EMBL/GenBank/DDBJ whole genome shotgun (WGS) entry which is preliminary data.</text>
</comment>
<dbReference type="RefSeq" id="XP_047772375.1">
    <property type="nucleotide sequence ID" value="XM_047928232.1"/>
</dbReference>
<dbReference type="InterPro" id="IPR046521">
    <property type="entry name" value="DUF6698"/>
</dbReference>
<name>A0ABQ8JXS1_9APHY</name>
<gene>
    <name evidence="2" type="ORF">C8Q71DRAFT_863785</name>
</gene>
<feature type="compositionally biased region" description="Polar residues" evidence="1">
    <location>
        <begin position="1"/>
        <end position="39"/>
    </location>
</feature>
<organism evidence="2 3">
    <name type="scientific">Rhodofomes roseus</name>
    <dbReference type="NCBI Taxonomy" id="34475"/>
    <lineage>
        <taxon>Eukaryota</taxon>
        <taxon>Fungi</taxon>
        <taxon>Dikarya</taxon>
        <taxon>Basidiomycota</taxon>
        <taxon>Agaricomycotina</taxon>
        <taxon>Agaricomycetes</taxon>
        <taxon>Polyporales</taxon>
        <taxon>Rhodofomes</taxon>
    </lineage>
</organism>
<evidence type="ECO:0000313" key="2">
    <source>
        <dbReference type="EMBL" id="KAH9828719.1"/>
    </source>
</evidence>
<reference evidence="2 3" key="1">
    <citation type="journal article" date="2021" name="Environ. Microbiol.">
        <title>Gene family expansions and transcriptome signatures uncover fungal adaptations to wood decay.</title>
        <authorList>
            <person name="Hage H."/>
            <person name="Miyauchi S."/>
            <person name="Viragh M."/>
            <person name="Drula E."/>
            <person name="Min B."/>
            <person name="Chaduli D."/>
            <person name="Navarro D."/>
            <person name="Favel A."/>
            <person name="Norest M."/>
            <person name="Lesage-Meessen L."/>
            <person name="Balint B."/>
            <person name="Merenyi Z."/>
            <person name="de Eugenio L."/>
            <person name="Morin E."/>
            <person name="Martinez A.T."/>
            <person name="Baldrian P."/>
            <person name="Stursova M."/>
            <person name="Martinez M.J."/>
            <person name="Novotny C."/>
            <person name="Magnuson J.K."/>
            <person name="Spatafora J.W."/>
            <person name="Maurice S."/>
            <person name="Pangilinan J."/>
            <person name="Andreopoulos W."/>
            <person name="LaButti K."/>
            <person name="Hundley H."/>
            <person name="Na H."/>
            <person name="Kuo A."/>
            <person name="Barry K."/>
            <person name="Lipzen A."/>
            <person name="Henrissat B."/>
            <person name="Riley R."/>
            <person name="Ahrendt S."/>
            <person name="Nagy L.G."/>
            <person name="Grigoriev I.V."/>
            <person name="Martin F."/>
            <person name="Rosso M.N."/>
        </authorList>
    </citation>
    <scope>NUCLEOTIDE SEQUENCE [LARGE SCALE GENOMIC DNA]</scope>
    <source>
        <strain evidence="2 3">CIRM-BRFM 1785</strain>
    </source>
</reference>
<protein>
    <submittedName>
        <fullName evidence="2">Uncharacterized protein</fullName>
    </submittedName>
</protein>